<evidence type="ECO:0000256" key="1">
    <source>
        <dbReference type="SAM" id="MobiDB-lite"/>
    </source>
</evidence>
<accession>A0ABR0ZCG3</accession>
<dbReference type="InterPro" id="IPR029058">
    <property type="entry name" value="AB_hydrolase_fold"/>
</dbReference>
<dbReference type="PANTHER" id="PTHR20908">
    <property type="entry name" value="LD15586P"/>
    <property type="match status" value="1"/>
</dbReference>
<reference evidence="2 3" key="1">
    <citation type="submission" date="2021-05" db="EMBL/GenBank/DDBJ databases">
        <authorList>
            <person name="Zahm M."/>
            <person name="Klopp C."/>
            <person name="Cabau C."/>
            <person name="Kuhl H."/>
            <person name="Suciu R."/>
            <person name="Ciorpac M."/>
            <person name="Holostenco D."/>
            <person name="Gessner J."/>
            <person name="Wuertz S."/>
            <person name="Hohne C."/>
            <person name="Stock M."/>
            <person name="Gislard M."/>
            <person name="Lluch J."/>
            <person name="Milhes M."/>
            <person name="Lampietro C."/>
            <person name="Lopez Roques C."/>
            <person name="Donnadieu C."/>
            <person name="Du K."/>
            <person name="Schartl M."/>
            <person name="Guiguen Y."/>
        </authorList>
    </citation>
    <scope>NUCLEOTIDE SEQUENCE [LARGE SCALE GENOMIC DNA]</scope>
    <source>
        <strain evidence="2">Hh-F2</strain>
        <tissue evidence="2">Blood</tissue>
    </source>
</reference>
<dbReference type="EMBL" id="JAHFZB010000013">
    <property type="protein sequence ID" value="KAK6482498.1"/>
    <property type="molecule type" value="Genomic_DNA"/>
</dbReference>
<proteinExistence type="predicted"/>
<gene>
    <name evidence="2" type="ORF">HHUSO_G15522</name>
</gene>
<feature type="region of interest" description="Disordered" evidence="1">
    <location>
        <begin position="286"/>
        <end position="309"/>
    </location>
</feature>
<keyword evidence="3" id="KW-1185">Reference proteome</keyword>
<dbReference type="PANTHER" id="PTHR20908:SF4">
    <property type="entry name" value="SI:DKEY-5I3.5"/>
    <property type="match status" value="1"/>
</dbReference>
<comment type="caution">
    <text evidence="2">The sequence shown here is derived from an EMBL/GenBank/DDBJ whole genome shotgun (WGS) entry which is preliminary data.</text>
</comment>
<organism evidence="2 3">
    <name type="scientific">Huso huso</name>
    <name type="common">Beluga</name>
    <name type="synonym">Acipenser huso</name>
    <dbReference type="NCBI Taxonomy" id="61971"/>
    <lineage>
        <taxon>Eukaryota</taxon>
        <taxon>Metazoa</taxon>
        <taxon>Chordata</taxon>
        <taxon>Craniata</taxon>
        <taxon>Vertebrata</taxon>
        <taxon>Euteleostomi</taxon>
        <taxon>Actinopterygii</taxon>
        <taxon>Chondrostei</taxon>
        <taxon>Acipenseriformes</taxon>
        <taxon>Acipenseridae</taxon>
        <taxon>Huso</taxon>
    </lineage>
</organism>
<evidence type="ECO:0000313" key="2">
    <source>
        <dbReference type="EMBL" id="KAK6482498.1"/>
    </source>
</evidence>
<dbReference type="InterPro" id="IPR008547">
    <property type="entry name" value="DUF829_TMEM53"/>
</dbReference>
<dbReference type="Pfam" id="PF05705">
    <property type="entry name" value="DUF829"/>
    <property type="match status" value="1"/>
</dbReference>
<sequence>MLYFTEPFSSKIMQKATIASEHTAQRISKTITFFKNESKAASMLQQNGPKPLLLLLPWLGSRPHAVDKYREIYFRQGFDVLTVESEPSHFLWPRWGLDYGVQVLELLQSDSFVSRPLLLHAFSIGGYTFAQMMVHISRNAQQYKSVTDRIKGQVYDSLIIGSVEKMAEGVSKMFFPSLQGLVQWSTLLYFRVLEGYTVDYYNAAIEVFWNNPLQTPSLFFTSENDPLSDHKELERLQKKWQQQGITVVYKAWKDSLHAGHLRQHPQEYLATLHQFLQSLNMSPKGKASIGLQDPTPEADNLEAIPFQRE</sequence>
<name>A0ABR0ZCG3_HUSHU</name>
<dbReference type="Gene3D" id="3.40.50.1820">
    <property type="entry name" value="alpha/beta hydrolase"/>
    <property type="match status" value="1"/>
</dbReference>
<protein>
    <submittedName>
        <fullName evidence="2">Transmembrane protein 53-B-like</fullName>
    </submittedName>
</protein>
<evidence type="ECO:0000313" key="3">
    <source>
        <dbReference type="Proteomes" id="UP001369086"/>
    </source>
</evidence>
<dbReference type="Proteomes" id="UP001369086">
    <property type="component" value="Unassembled WGS sequence"/>
</dbReference>
<dbReference type="SUPFAM" id="SSF53474">
    <property type="entry name" value="alpha/beta-Hydrolases"/>
    <property type="match status" value="1"/>
</dbReference>